<proteinExistence type="inferred from homology"/>
<feature type="compositionally biased region" description="Polar residues" evidence="2">
    <location>
        <begin position="491"/>
        <end position="500"/>
    </location>
</feature>
<comment type="caution">
    <text evidence="3">The sequence shown here is derived from an EMBL/GenBank/DDBJ whole genome shotgun (WGS) entry which is preliminary data.</text>
</comment>
<organism evidence="3 4">
    <name type="scientific">Patellaria atrata CBS 101060</name>
    <dbReference type="NCBI Taxonomy" id="1346257"/>
    <lineage>
        <taxon>Eukaryota</taxon>
        <taxon>Fungi</taxon>
        <taxon>Dikarya</taxon>
        <taxon>Ascomycota</taxon>
        <taxon>Pezizomycotina</taxon>
        <taxon>Dothideomycetes</taxon>
        <taxon>Dothideomycetes incertae sedis</taxon>
        <taxon>Patellariales</taxon>
        <taxon>Patellariaceae</taxon>
        <taxon>Patellaria</taxon>
    </lineage>
</organism>
<feature type="compositionally biased region" description="Basic and acidic residues" evidence="2">
    <location>
        <begin position="330"/>
        <end position="340"/>
    </location>
</feature>
<feature type="region of interest" description="Disordered" evidence="2">
    <location>
        <begin position="330"/>
        <end position="350"/>
    </location>
</feature>
<feature type="region of interest" description="Disordered" evidence="2">
    <location>
        <begin position="567"/>
        <end position="750"/>
    </location>
</feature>
<feature type="region of interest" description="Disordered" evidence="2">
    <location>
        <begin position="522"/>
        <end position="545"/>
    </location>
</feature>
<feature type="compositionally biased region" description="Low complexity" evidence="2">
    <location>
        <begin position="396"/>
        <end position="410"/>
    </location>
</feature>
<feature type="compositionally biased region" description="Polar residues" evidence="2">
    <location>
        <begin position="633"/>
        <end position="656"/>
    </location>
</feature>
<dbReference type="PANTHER" id="PTHR31315:SF1">
    <property type="entry name" value="PROTEIN SIP5"/>
    <property type="match status" value="1"/>
</dbReference>
<gene>
    <name evidence="3" type="ORF">M501DRAFT_907152</name>
</gene>
<evidence type="ECO:0000313" key="3">
    <source>
        <dbReference type="EMBL" id="KAF2843433.1"/>
    </source>
</evidence>
<sequence>MGNTSTKEQRPPSSHSRPVQNPNPSSPTTTGPSLPSQPSNERPTPQIYTTRSGRGSRHDLSFLGLGRSDREEYVPVERRETKAEREARKLEKERIAREKERERSMREESVDGGYLVTLGVYTGPEDFSKRTVRQLMIERRLAPFWRGLNDHSESWTEYQLVSAARGLPVPPADEVPPEDCSRSASRAELNPQASNLSINHLTVPITSRSPSYSSDMSNLGPSHPAFSLPAPVSPINAPSSSGNPFSRGRAKTLAALTTSSRNNSQTEMTPQEIHLPKDPYVNGQKVEAFLYKDAMECPICFMYYPPYLNKTRCCDQPICSECFVQIKRPDPHPPEHHDPNNPEAANEPQDDFQLVSEPAACPFCVQPEFGVTYESPPFRRGLAYPNHAHGHGLGAGSSAMSSSTSLTSGGASPGSGGRRRTTSLSASAPTVITTDRVRPDWAKKLSDARAHALRRSAAATALHNAAYVLGNQGDHGGRGFALGRRRRTIFNADSASTSGHGTPRPQEGMSLGNMSLLLAERNQSSGNRQNEGDRDLYPDRGSSRRNRMEDLEDLMMMEAIRLSLAAEEERKRKEEKDQAKEAKKEEKQKAKEAKKAAKAARKAGSFGTMQDQGSSSAVALEGKGKGVDRSGAQHGSNTLSEPTSTLNTGAGSSSKGDAQRHLENSRAQISGHQGDGQGTSHRMALRQLSSASSSVSSFVDSIPDSNNHSFVGASSFDPSPNASGLNVASSSSSTHDNANGKADTMNPGADSLFNFRSLSAMISQEDEDEK</sequence>
<feature type="compositionally biased region" description="Polar residues" evidence="2">
    <location>
        <begin position="607"/>
        <end position="617"/>
    </location>
</feature>
<evidence type="ECO:0000256" key="2">
    <source>
        <dbReference type="SAM" id="MobiDB-lite"/>
    </source>
</evidence>
<dbReference type="InterPro" id="IPR039301">
    <property type="entry name" value="Sip5/DA2"/>
</dbReference>
<dbReference type="Proteomes" id="UP000799429">
    <property type="component" value="Unassembled WGS sequence"/>
</dbReference>
<feature type="compositionally biased region" description="Low complexity" evidence="2">
    <location>
        <begin position="22"/>
        <end position="39"/>
    </location>
</feature>
<dbReference type="AlphaFoldDB" id="A0A9P4VTR0"/>
<dbReference type="GO" id="GO:0005737">
    <property type="term" value="C:cytoplasm"/>
    <property type="evidence" value="ECO:0007669"/>
    <property type="project" value="TreeGrafter"/>
</dbReference>
<feature type="region of interest" description="Disordered" evidence="2">
    <location>
        <begin position="1"/>
        <end position="85"/>
    </location>
</feature>
<dbReference type="PANTHER" id="PTHR31315">
    <property type="entry name" value="PROTEIN SIP5"/>
    <property type="match status" value="1"/>
</dbReference>
<feature type="compositionally biased region" description="Low complexity" evidence="2">
    <location>
        <begin position="689"/>
        <end position="705"/>
    </location>
</feature>
<dbReference type="CDD" id="cd24139">
    <property type="entry name" value="SIP5-like"/>
    <property type="match status" value="1"/>
</dbReference>
<feature type="compositionally biased region" description="Polar residues" evidence="2">
    <location>
        <begin position="716"/>
        <end position="728"/>
    </location>
</feature>
<feature type="compositionally biased region" description="Polar residues" evidence="2">
    <location>
        <begin position="1"/>
        <end position="20"/>
    </location>
</feature>
<accession>A0A9P4VTR0</accession>
<feature type="compositionally biased region" description="Basic and acidic residues" evidence="2">
    <location>
        <begin position="67"/>
        <end position="85"/>
    </location>
</feature>
<reference evidence="3" key="1">
    <citation type="journal article" date="2020" name="Stud. Mycol.">
        <title>101 Dothideomycetes genomes: a test case for predicting lifestyles and emergence of pathogens.</title>
        <authorList>
            <person name="Haridas S."/>
            <person name="Albert R."/>
            <person name="Binder M."/>
            <person name="Bloem J."/>
            <person name="Labutti K."/>
            <person name="Salamov A."/>
            <person name="Andreopoulos B."/>
            <person name="Baker S."/>
            <person name="Barry K."/>
            <person name="Bills G."/>
            <person name="Bluhm B."/>
            <person name="Cannon C."/>
            <person name="Castanera R."/>
            <person name="Culley D."/>
            <person name="Daum C."/>
            <person name="Ezra D."/>
            <person name="Gonzalez J."/>
            <person name="Henrissat B."/>
            <person name="Kuo A."/>
            <person name="Liang C."/>
            <person name="Lipzen A."/>
            <person name="Lutzoni F."/>
            <person name="Magnuson J."/>
            <person name="Mondo S."/>
            <person name="Nolan M."/>
            <person name="Ohm R."/>
            <person name="Pangilinan J."/>
            <person name="Park H.-J."/>
            <person name="Ramirez L."/>
            <person name="Alfaro M."/>
            <person name="Sun H."/>
            <person name="Tritt A."/>
            <person name="Yoshinaga Y."/>
            <person name="Zwiers L.-H."/>
            <person name="Turgeon B."/>
            <person name="Goodwin S."/>
            <person name="Spatafora J."/>
            <person name="Crous P."/>
            <person name="Grigoriev I."/>
        </authorList>
    </citation>
    <scope>NUCLEOTIDE SEQUENCE</scope>
    <source>
        <strain evidence="3">CBS 101060</strain>
    </source>
</reference>
<protein>
    <recommendedName>
        <fullName evidence="5">Protein sip5</fullName>
    </recommendedName>
</protein>
<keyword evidence="4" id="KW-1185">Reference proteome</keyword>
<feature type="compositionally biased region" description="Basic and acidic residues" evidence="2">
    <location>
        <begin position="530"/>
        <end position="545"/>
    </location>
</feature>
<feature type="region of interest" description="Disordered" evidence="2">
    <location>
        <begin position="393"/>
        <end position="428"/>
    </location>
</feature>
<feature type="compositionally biased region" description="Polar residues" evidence="2">
    <location>
        <begin position="40"/>
        <end position="53"/>
    </location>
</feature>
<evidence type="ECO:0000313" key="4">
    <source>
        <dbReference type="Proteomes" id="UP000799429"/>
    </source>
</evidence>
<dbReference type="OrthoDB" id="21471at2759"/>
<evidence type="ECO:0000256" key="1">
    <source>
        <dbReference type="ARBA" id="ARBA00010402"/>
    </source>
</evidence>
<evidence type="ECO:0008006" key="5">
    <source>
        <dbReference type="Google" id="ProtNLM"/>
    </source>
</evidence>
<feature type="compositionally biased region" description="Basic and acidic residues" evidence="2">
    <location>
        <begin position="567"/>
        <end position="595"/>
    </location>
</feature>
<comment type="similarity">
    <text evidence="1">Belongs to the SIP5 family.</text>
</comment>
<feature type="non-terminal residue" evidence="3">
    <location>
        <position position="770"/>
    </location>
</feature>
<name>A0A9P4VTR0_9PEZI</name>
<dbReference type="EMBL" id="MU006089">
    <property type="protein sequence ID" value="KAF2843433.1"/>
    <property type="molecule type" value="Genomic_DNA"/>
</dbReference>
<feature type="region of interest" description="Disordered" evidence="2">
    <location>
        <begin position="491"/>
        <end position="510"/>
    </location>
</feature>